<dbReference type="EMBL" id="AP025628">
    <property type="protein sequence ID" value="BDG59228.1"/>
    <property type="molecule type" value="Genomic_DNA"/>
</dbReference>
<feature type="transmembrane region" description="Helical" evidence="6">
    <location>
        <begin position="6"/>
        <end position="28"/>
    </location>
</feature>
<keyword evidence="5 6" id="KW-0472">Membrane</keyword>
<dbReference type="PANTHER" id="PTHR31632">
    <property type="entry name" value="IRON TRANSPORTER FTH1"/>
    <property type="match status" value="1"/>
</dbReference>
<comment type="similarity">
    <text evidence="2">Belongs to the oxidase-dependent Fe transporter (OFeT) (TC 9.A.10.1) family.</text>
</comment>
<dbReference type="RefSeq" id="WP_264843348.1">
    <property type="nucleotide sequence ID" value="NZ_AP025628.1"/>
</dbReference>
<dbReference type="GO" id="GO:0033573">
    <property type="term" value="C:high-affinity iron permease complex"/>
    <property type="evidence" value="ECO:0007669"/>
    <property type="project" value="InterPro"/>
</dbReference>
<gene>
    <name evidence="7" type="ORF">caldi_03180</name>
</gene>
<dbReference type="InterPro" id="IPR004923">
    <property type="entry name" value="FTR1/Fip1/EfeU"/>
</dbReference>
<name>A0AA35CJ00_9FIRM</name>
<dbReference type="NCBIfam" id="NF041756">
    <property type="entry name" value="EfeU"/>
    <property type="match status" value="1"/>
</dbReference>
<evidence type="ECO:0000256" key="2">
    <source>
        <dbReference type="ARBA" id="ARBA00008333"/>
    </source>
</evidence>
<dbReference type="KEGG" id="cmic:caldi_03180"/>
<dbReference type="AlphaFoldDB" id="A0AA35CJ00"/>
<evidence type="ECO:0000313" key="7">
    <source>
        <dbReference type="EMBL" id="BDG59228.1"/>
    </source>
</evidence>
<evidence type="ECO:0000256" key="1">
    <source>
        <dbReference type="ARBA" id="ARBA00004141"/>
    </source>
</evidence>
<feature type="transmembrane region" description="Helical" evidence="6">
    <location>
        <begin position="40"/>
        <end position="63"/>
    </location>
</feature>
<dbReference type="PANTHER" id="PTHR31632:SF2">
    <property type="entry name" value="PLASMA MEMBRANE IRON PERMEASE"/>
    <property type="match status" value="1"/>
</dbReference>
<feature type="transmembrane region" description="Helical" evidence="6">
    <location>
        <begin position="75"/>
        <end position="96"/>
    </location>
</feature>
<feature type="transmembrane region" description="Helical" evidence="6">
    <location>
        <begin position="246"/>
        <end position="264"/>
    </location>
</feature>
<organism evidence="7 8">
    <name type="scientific">Caldinitratiruptor microaerophilus</name>
    <dbReference type="NCBI Taxonomy" id="671077"/>
    <lineage>
        <taxon>Bacteria</taxon>
        <taxon>Bacillati</taxon>
        <taxon>Bacillota</taxon>
        <taxon>Clostridia</taxon>
        <taxon>Eubacteriales</taxon>
        <taxon>Symbiobacteriaceae</taxon>
        <taxon>Caldinitratiruptor</taxon>
    </lineage>
</organism>
<feature type="transmembrane region" description="Helical" evidence="6">
    <location>
        <begin position="117"/>
        <end position="143"/>
    </location>
</feature>
<proteinExistence type="inferred from homology"/>
<keyword evidence="8" id="KW-1185">Reference proteome</keyword>
<feature type="transmembrane region" description="Helical" evidence="6">
    <location>
        <begin position="149"/>
        <end position="169"/>
    </location>
</feature>
<evidence type="ECO:0000256" key="4">
    <source>
        <dbReference type="ARBA" id="ARBA00022989"/>
    </source>
</evidence>
<dbReference type="GO" id="GO:0015093">
    <property type="term" value="F:ferrous iron transmembrane transporter activity"/>
    <property type="evidence" value="ECO:0007669"/>
    <property type="project" value="TreeGrafter"/>
</dbReference>
<accession>A0AA35CJ00</accession>
<evidence type="ECO:0000256" key="3">
    <source>
        <dbReference type="ARBA" id="ARBA00022692"/>
    </source>
</evidence>
<evidence type="ECO:0000256" key="5">
    <source>
        <dbReference type="ARBA" id="ARBA00023136"/>
    </source>
</evidence>
<evidence type="ECO:0000256" key="6">
    <source>
        <dbReference type="SAM" id="Phobius"/>
    </source>
</evidence>
<feature type="transmembrane region" description="Helical" evidence="6">
    <location>
        <begin position="181"/>
        <end position="201"/>
    </location>
</feature>
<sequence length="281" mass="29581">MAPIYAFIITLREGLEAALIIGILVAYLHKIGRPDGLAPIWAGVAAALALSVGGGLAIMGTVGELSGAAMDIFEAAAMFLAVGVLTYMVFWMGSHARHLKAQLHREVDEALSRGSRIALGVLAFSVVVREGLETVLFLAAGAMQAGSGVTYSGLGVLGLAVAAFLGYLLYRGSVRLDLRRFFLYTGLLLILFAAGLLSNAFKELHEVGLVPPIIPHVWDTYDIVSDTGTVGRLLAALFGYDSSPSLVQVIAHLGYLLVAGGLYLRPARPARPAGQTPPVRA</sequence>
<protein>
    <submittedName>
        <fullName evidence="7">Iron permease</fullName>
    </submittedName>
</protein>
<dbReference type="Pfam" id="PF03239">
    <property type="entry name" value="FTR1"/>
    <property type="match status" value="1"/>
</dbReference>
<dbReference type="Proteomes" id="UP001163687">
    <property type="component" value="Chromosome"/>
</dbReference>
<keyword evidence="3 6" id="KW-0812">Transmembrane</keyword>
<keyword evidence="4 6" id="KW-1133">Transmembrane helix</keyword>
<evidence type="ECO:0000313" key="8">
    <source>
        <dbReference type="Proteomes" id="UP001163687"/>
    </source>
</evidence>
<reference evidence="7" key="1">
    <citation type="submission" date="2022-03" db="EMBL/GenBank/DDBJ databases">
        <title>Complete genome sequence of Caldinitratiruptor microaerophilus.</title>
        <authorList>
            <person name="Mukaiyama R."/>
            <person name="Nishiyama T."/>
            <person name="Ueda K."/>
        </authorList>
    </citation>
    <scope>NUCLEOTIDE SEQUENCE</scope>
    <source>
        <strain evidence="7">JCM 16183</strain>
    </source>
</reference>
<comment type="subcellular location">
    <subcellularLocation>
        <location evidence="1">Membrane</location>
        <topology evidence="1">Multi-pass membrane protein</topology>
    </subcellularLocation>
</comment>